<dbReference type="Proteomes" id="UP000075920">
    <property type="component" value="Unassembled WGS sequence"/>
</dbReference>
<accession>A0A182WN33</accession>
<proteinExistence type="predicted"/>
<keyword evidence="3" id="KW-1185">Reference proteome</keyword>
<reference evidence="3" key="1">
    <citation type="submission" date="2013-03" db="EMBL/GenBank/DDBJ databases">
        <title>The Genome Sequence of Anopheles minimus MINIMUS1.</title>
        <authorList>
            <consortium name="The Broad Institute Genomics Platform"/>
            <person name="Neafsey D.E."/>
            <person name="Walton C."/>
            <person name="Walker B."/>
            <person name="Young S.K."/>
            <person name="Zeng Q."/>
            <person name="Gargeya S."/>
            <person name="Fitzgerald M."/>
            <person name="Haas B."/>
            <person name="Abouelleil A."/>
            <person name="Allen A.W."/>
            <person name="Alvarado L."/>
            <person name="Arachchi H.M."/>
            <person name="Berlin A.M."/>
            <person name="Chapman S.B."/>
            <person name="Gainer-Dewar J."/>
            <person name="Goldberg J."/>
            <person name="Griggs A."/>
            <person name="Gujja S."/>
            <person name="Hansen M."/>
            <person name="Howarth C."/>
            <person name="Imamovic A."/>
            <person name="Ireland A."/>
            <person name="Larimer J."/>
            <person name="McCowan C."/>
            <person name="Murphy C."/>
            <person name="Pearson M."/>
            <person name="Poon T.W."/>
            <person name="Priest M."/>
            <person name="Roberts A."/>
            <person name="Saif S."/>
            <person name="Shea T."/>
            <person name="Sisk P."/>
            <person name="Sykes S."/>
            <person name="Wortman J."/>
            <person name="Nusbaum C."/>
            <person name="Birren B."/>
        </authorList>
    </citation>
    <scope>NUCLEOTIDE SEQUENCE [LARGE SCALE GENOMIC DNA]</scope>
    <source>
        <strain evidence="3">MINIMUS1</strain>
    </source>
</reference>
<evidence type="ECO:0000313" key="3">
    <source>
        <dbReference type="Proteomes" id="UP000075920"/>
    </source>
</evidence>
<reference evidence="2" key="2">
    <citation type="submission" date="2020-05" db="UniProtKB">
        <authorList>
            <consortium name="EnsemblMetazoa"/>
        </authorList>
    </citation>
    <scope>IDENTIFICATION</scope>
    <source>
        <strain evidence="2">MINIMUS1</strain>
    </source>
</reference>
<sequence length="44" mass="4787">MPGGYVVTGTETSAGAKNRESAHDAIDRESFRKMMLNSIERCLG</sequence>
<feature type="region of interest" description="Disordered" evidence="1">
    <location>
        <begin position="1"/>
        <end position="23"/>
    </location>
</feature>
<dbReference type="AlphaFoldDB" id="A0A182WN33"/>
<evidence type="ECO:0000256" key="1">
    <source>
        <dbReference type="SAM" id="MobiDB-lite"/>
    </source>
</evidence>
<protein>
    <submittedName>
        <fullName evidence="2">Uncharacterized protein</fullName>
    </submittedName>
</protein>
<evidence type="ECO:0000313" key="2">
    <source>
        <dbReference type="EnsemblMetazoa" id="AMIN014133-PC"/>
    </source>
</evidence>
<name>A0A182WN33_9DIPT</name>
<dbReference type="VEuPathDB" id="VectorBase:AMIN014133"/>
<organism evidence="2 3">
    <name type="scientific">Anopheles minimus</name>
    <dbReference type="NCBI Taxonomy" id="112268"/>
    <lineage>
        <taxon>Eukaryota</taxon>
        <taxon>Metazoa</taxon>
        <taxon>Ecdysozoa</taxon>
        <taxon>Arthropoda</taxon>
        <taxon>Hexapoda</taxon>
        <taxon>Insecta</taxon>
        <taxon>Pterygota</taxon>
        <taxon>Neoptera</taxon>
        <taxon>Endopterygota</taxon>
        <taxon>Diptera</taxon>
        <taxon>Nematocera</taxon>
        <taxon>Culicoidea</taxon>
        <taxon>Culicidae</taxon>
        <taxon>Anophelinae</taxon>
        <taxon>Anopheles</taxon>
    </lineage>
</organism>
<dbReference type="EnsemblMetazoa" id="AMIN014133-RC">
    <property type="protein sequence ID" value="AMIN014133-PC"/>
    <property type="gene ID" value="AMIN014133"/>
</dbReference>